<evidence type="ECO:0000313" key="2">
    <source>
        <dbReference type="Proteomes" id="UP000011761"/>
    </source>
</evidence>
<evidence type="ECO:0000313" key="1">
    <source>
        <dbReference type="EMBL" id="EMC92660.1"/>
    </source>
</evidence>
<accession>M2N1W4</accession>
<reference evidence="1 2" key="1">
    <citation type="journal article" date="2012" name="PLoS Pathog.">
        <title>Diverse lifestyles and strategies of plant pathogenesis encoded in the genomes of eighteen Dothideomycetes fungi.</title>
        <authorList>
            <person name="Ohm R.A."/>
            <person name="Feau N."/>
            <person name="Henrissat B."/>
            <person name="Schoch C.L."/>
            <person name="Horwitz B.A."/>
            <person name="Barry K.W."/>
            <person name="Condon B.J."/>
            <person name="Copeland A.C."/>
            <person name="Dhillon B."/>
            <person name="Glaser F."/>
            <person name="Hesse C.N."/>
            <person name="Kosti I."/>
            <person name="LaButti K."/>
            <person name="Lindquist E.A."/>
            <person name="Lucas S."/>
            <person name="Salamov A.A."/>
            <person name="Bradshaw R.E."/>
            <person name="Ciuffetti L."/>
            <person name="Hamelin R.C."/>
            <person name="Kema G.H.J."/>
            <person name="Lawrence C."/>
            <person name="Scott J.A."/>
            <person name="Spatafora J.W."/>
            <person name="Turgeon B.G."/>
            <person name="de Wit P.J.G.M."/>
            <person name="Zhong S."/>
            <person name="Goodwin S.B."/>
            <person name="Grigoriev I.V."/>
        </authorList>
    </citation>
    <scope>NUCLEOTIDE SEQUENCE [LARGE SCALE GENOMIC DNA]</scope>
    <source>
        <strain evidence="1 2">UAMH 10762</strain>
    </source>
</reference>
<sequence length="244" mass="27294">MRAVGTPLLALWDRKHRSSNGLETCDVSETCWQARLTRSDRVAGFKDYTEALALLLLCNPTFQQQTKPHEPPGGLSIGESCCVYSEKSHNIPFVDWEYAPVFLVYRSQAIASQDKDKEQANVLHHDPLSKCVYIRRVCPEQVMVNYRNKSAAYLAFLARSRSIPPGCDTGAVTDAPSQEDHVHALCEADKPWREASYALWTFILSYATGYTKSPAGEICSPQVLATSQQVFTEARDTLYGRNVV</sequence>
<keyword evidence="2" id="KW-1185">Reference proteome</keyword>
<dbReference type="Proteomes" id="UP000011761">
    <property type="component" value="Unassembled WGS sequence"/>
</dbReference>
<dbReference type="HOGENOM" id="CLU_1137810_0_0_1"/>
<gene>
    <name evidence="1" type="ORF">BAUCODRAFT_27016</name>
</gene>
<proteinExistence type="predicted"/>
<protein>
    <submittedName>
        <fullName evidence="1">Uncharacterized protein</fullName>
    </submittedName>
</protein>
<dbReference type="KEGG" id="bcom:BAUCODRAFT_27016"/>
<dbReference type="AlphaFoldDB" id="M2N1W4"/>
<organism evidence="1 2">
    <name type="scientific">Baudoinia panamericana (strain UAMH 10762)</name>
    <name type="common">Angels' share fungus</name>
    <name type="synonym">Baudoinia compniacensis (strain UAMH 10762)</name>
    <dbReference type="NCBI Taxonomy" id="717646"/>
    <lineage>
        <taxon>Eukaryota</taxon>
        <taxon>Fungi</taxon>
        <taxon>Dikarya</taxon>
        <taxon>Ascomycota</taxon>
        <taxon>Pezizomycotina</taxon>
        <taxon>Dothideomycetes</taxon>
        <taxon>Dothideomycetidae</taxon>
        <taxon>Mycosphaerellales</taxon>
        <taxon>Teratosphaeriaceae</taxon>
        <taxon>Baudoinia</taxon>
    </lineage>
</organism>
<dbReference type="GeneID" id="19110515"/>
<name>M2N1W4_BAUPA</name>
<dbReference type="EMBL" id="KB445561">
    <property type="protein sequence ID" value="EMC92660.1"/>
    <property type="molecule type" value="Genomic_DNA"/>
</dbReference>
<dbReference type="RefSeq" id="XP_007679741.1">
    <property type="nucleotide sequence ID" value="XM_007681551.1"/>
</dbReference>